<feature type="region of interest" description="Disordered" evidence="1">
    <location>
        <begin position="17"/>
        <end position="44"/>
    </location>
</feature>
<comment type="caution">
    <text evidence="2">The sequence shown here is derived from an EMBL/GenBank/DDBJ whole genome shotgun (WGS) entry which is preliminary data.</text>
</comment>
<feature type="compositionally biased region" description="Basic and acidic residues" evidence="1">
    <location>
        <begin position="136"/>
        <end position="155"/>
    </location>
</feature>
<sequence length="250" mass="26880">QRDFSLVVTEALKPHRGTSLELHGQEVREETGLSKQKKGSTEVRRLARCGGAAGVVNQAVANQRTATSQHQGHTAPQAALPAPAPMPPPPQPSAIARAPPSPPEPQQAAFRLTPHAVQTPPQTQEPRGGFSPDADTPLRNERHSRQHRLPAEKMEPPASHGRLCSSALSESPQYTPPIGDYLSSRFQPALTPQPGRPDLVWQPSQALETISVYHSVTRSGGGSQEPGETLVKPICVKTVVPEIRPLEEAN</sequence>
<evidence type="ECO:0000256" key="1">
    <source>
        <dbReference type="SAM" id="MobiDB-lite"/>
    </source>
</evidence>
<gene>
    <name evidence="2" type="ORF">JEQ12_008245</name>
</gene>
<dbReference type="AlphaFoldDB" id="A0A836CVY6"/>
<proteinExistence type="predicted"/>
<reference evidence="2 3" key="1">
    <citation type="submission" date="2020-12" db="EMBL/GenBank/DDBJ databases">
        <title>De novo assembly of Tibetan sheep genome.</title>
        <authorList>
            <person name="Li X."/>
        </authorList>
    </citation>
    <scope>NUCLEOTIDE SEQUENCE [LARGE SCALE GENOMIC DNA]</scope>
    <source>
        <tissue evidence="2">Heart</tissue>
    </source>
</reference>
<dbReference type="Proteomes" id="UP000664991">
    <property type="component" value="Unassembled WGS sequence"/>
</dbReference>
<protein>
    <submittedName>
        <fullName evidence="2">Uncharacterized protein</fullName>
    </submittedName>
</protein>
<feature type="region of interest" description="Disordered" evidence="1">
    <location>
        <begin position="60"/>
        <end position="180"/>
    </location>
</feature>
<feature type="compositionally biased region" description="Polar residues" evidence="1">
    <location>
        <begin position="64"/>
        <end position="74"/>
    </location>
</feature>
<evidence type="ECO:0000313" key="2">
    <source>
        <dbReference type="EMBL" id="KAG5197516.1"/>
    </source>
</evidence>
<feature type="compositionally biased region" description="Basic and acidic residues" evidence="1">
    <location>
        <begin position="23"/>
        <end position="32"/>
    </location>
</feature>
<evidence type="ECO:0000313" key="3">
    <source>
        <dbReference type="Proteomes" id="UP000664991"/>
    </source>
</evidence>
<feature type="compositionally biased region" description="Pro residues" evidence="1">
    <location>
        <begin position="82"/>
        <end position="92"/>
    </location>
</feature>
<name>A0A836CVY6_SHEEP</name>
<feature type="non-terminal residue" evidence="2">
    <location>
        <position position="1"/>
    </location>
</feature>
<accession>A0A836CVY6</accession>
<organism evidence="2 3">
    <name type="scientific">Ovis aries</name>
    <name type="common">Sheep</name>
    <dbReference type="NCBI Taxonomy" id="9940"/>
    <lineage>
        <taxon>Eukaryota</taxon>
        <taxon>Metazoa</taxon>
        <taxon>Chordata</taxon>
        <taxon>Craniata</taxon>
        <taxon>Vertebrata</taxon>
        <taxon>Euteleostomi</taxon>
        <taxon>Mammalia</taxon>
        <taxon>Eutheria</taxon>
        <taxon>Laurasiatheria</taxon>
        <taxon>Artiodactyla</taxon>
        <taxon>Ruminantia</taxon>
        <taxon>Pecora</taxon>
        <taxon>Bovidae</taxon>
        <taxon>Caprinae</taxon>
        <taxon>Ovis</taxon>
    </lineage>
</organism>
<dbReference type="EMBL" id="JAEMGP010000019">
    <property type="protein sequence ID" value="KAG5197516.1"/>
    <property type="molecule type" value="Genomic_DNA"/>
</dbReference>